<gene>
    <name evidence="2" type="ORF">AMSG_08846</name>
</gene>
<dbReference type="STRING" id="461836.A0A0L0DM52"/>
<feature type="region of interest" description="Disordered" evidence="1">
    <location>
        <begin position="53"/>
        <end position="187"/>
    </location>
</feature>
<evidence type="ECO:0000313" key="2">
    <source>
        <dbReference type="EMBL" id="KNC53345.1"/>
    </source>
</evidence>
<dbReference type="GeneID" id="25567441"/>
<dbReference type="eggNOG" id="ENOG502SEMT">
    <property type="taxonomic scope" value="Eukaryota"/>
</dbReference>
<dbReference type="RefSeq" id="XP_013754393.1">
    <property type="nucleotide sequence ID" value="XM_013898939.1"/>
</dbReference>
<feature type="compositionally biased region" description="Low complexity" evidence="1">
    <location>
        <begin position="130"/>
        <end position="147"/>
    </location>
</feature>
<dbReference type="PANTHER" id="PTHR13192">
    <property type="entry name" value="MY011 PROTEIN"/>
    <property type="match status" value="1"/>
</dbReference>
<feature type="compositionally biased region" description="Basic and acidic residues" evidence="1">
    <location>
        <begin position="148"/>
        <end position="159"/>
    </location>
</feature>
<dbReference type="EMBL" id="GL349481">
    <property type="protein sequence ID" value="KNC53345.1"/>
    <property type="molecule type" value="Genomic_DNA"/>
</dbReference>
<keyword evidence="3" id="KW-1185">Reference proteome</keyword>
<name>A0A0L0DM52_THETB</name>
<organism evidence="2 3">
    <name type="scientific">Thecamonas trahens ATCC 50062</name>
    <dbReference type="NCBI Taxonomy" id="461836"/>
    <lineage>
        <taxon>Eukaryota</taxon>
        <taxon>Apusozoa</taxon>
        <taxon>Apusomonadida</taxon>
        <taxon>Apusomonadidae</taxon>
        <taxon>Thecamonas</taxon>
    </lineage>
</organism>
<proteinExistence type="predicted"/>
<feature type="compositionally biased region" description="Acidic residues" evidence="1">
    <location>
        <begin position="95"/>
        <end position="104"/>
    </location>
</feature>
<dbReference type="PANTHER" id="PTHR13192:SF3">
    <property type="entry name" value="COBALAMIN TRAFFICKING PROTEIN CBLD"/>
    <property type="match status" value="1"/>
</dbReference>
<evidence type="ECO:0000313" key="3">
    <source>
        <dbReference type="Proteomes" id="UP000054408"/>
    </source>
</evidence>
<feature type="compositionally biased region" description="Basic and acidic residues" evidence="1">
    <location>
        <begin position="73"/>
        <end position="86"/>
    </location>
</feature>
<sequence>MGVVDETFWDEDSYDAALDEELLDELGAEGTFYGGGKARPFVRRRSPDVIRVVIRRSRSRSPHRRSGSLLSKSYRDKADEADESKSAESSSSSDSTEDETETESSEAAADPAGVWPATESESDGEDEDPAAAAAAAAAAEAAAWAAAREAKRAEREARRGRNVAGRKRGREKGGGERQQLDLVSTAPSPTLDADLAAARARQAELLAAIADNAARSRASALADAQAALKTALANEAAVVAAHGERSRKSRDAGKATKAARAAVQALEDEEQLACELQAASASRAAALDGFRDEAGAVTRALREAYAAVSEACSAQTRAGKARTEVASLQRKMESWNARGDALVKANIKDSPKLRRAWLITQDEKVRLSEMETVLEQLRGLAVLQERSLDCVIRSVVSTSVSLETQRTAPATSRDARLSAVQGMSDTIDESIVDWAGTLREGLAITESSLAKQVLSGDPELAATVAASGASSAAAEAAVAQLARMEAKTRNPNAGLPALMLDALNPDHLDIINAARDKILVAGRKWCLAGPRRGVFGGIECEFSVHRMPRAMTMSLVSVFPEWVKPCHGRAAVAETNAVVVPISQYAAADLADWSAIAAGEKDVLLENFVALAEAVEAALAARARAAGAPPYVFDFTDPASGIPQRSQPGPSTYADVTHTLTLLRYPTVISGPCTMLSHPEWGTAVYPTTMFSTASPSLVTGALDDVFGSGSSL</sequence>
<dbReference type="Pfam" id="PF10229">
    <property type="entry name" value="MMADHC"/>
    <property type="match status" value="1"/>
</dbReference>
<dbReference type="Proteomes" id="UP000054408">
    <property type="component" value="Unassembled WGS sequence"/>
</dbReference>
<reference evidence="2 3" key="1">
    <citation type="submission" date="2010-05" db="EMBL/GenBank/DDBJ databases">
        <title>The Genome Sequence of Thecamonas trahens ATCC 50062.</title>
        <authorList>
            <consortium name="The Broad Institute Genome Sequencing Platform"/>
            <person name="Russ C."/>
            <person name="Cuomo C."/>
            <person name="Shea T."/>
            <person name="Young S.K."/>
            <person name="Zeng Q."/>
            <person name="Koehrsen M."/>
            <person name="Haas B."/>
            <person name="Borodovsky M."/>
            <person name="Guigo R."/>
            <person name="Alvarado L."/>
            <person name="Berlin A."/>
            <person name="Bochicchio J."/>
            <person name="Borenstein D."/>
            <person name="Chapman S."/>
            <person name="Chen Z."/>
            <person name="Freedman E."/>
            <person name="Gellesch M."/>
            <person name="Goldberg J."/>
            <person name="Griggs A."/>
            <person name="Gujja S."/>
            <person name="Heilman E."/>
            <person name="Heiman D."/>
            <person name="Hepburn T."/>
            <person name="Howarth C."/>
            <person name="Jen D."/>
            <person name="Larson L."/>
            <person name="Mehta T."/>
            <person name="Park D."/>
            <person name="Pearson M."/>
            <person name="Roberts A."/>
            <person name="Saif S."/>
            <person name="Shenoy N."/>
            <person name="Sisk P."/>
            <person name="Stolte C."/>
            <person name="Sykes S."/>
            <person name="Thomson T."/>
            <person name="Walk T."/>
            <person name="White J."/>
            <person name="Yandava C."/>
            <person name="Burger G."/>
            <person name="Gray M.W."/>
            <person name="Holland P.W.H."/>
            <person name="King N."/>
            <person name="Lang F.B.F."/>
            <person name="Roger A.J."/>
            <person name="Ruiz-Trillo I."/>
            <person name="Lander E."/>
            <person name="Nusbaum C."/>
        </authorList>
    </citation>
    <scope>NUCLEOTIDE SEQUENCE [LARGE SCALE GENOMIC DNA]</scope>
    <source>
        <strain evidence="2 3">ATCC 50062</strain>
    </source>
</reference>
<dbReference type="OrthoDB" id="10263782at2759"/>
<dbReference type="AlphaFoldDB" id="A0A0L0DM52"/>
<evidence type="ECO:0000256" key="1">
    <source>
        <dbReference type="SAM" id="MobiDB-lite"/>
    </source>
</evidence>
<dbReference type="GO" id="GO:0009235">
    <property type="term" value="P:cobalamin metabolic process"/>
    <property type="evidence" value="ECO:0007669"/>
    <property type="project" value="InterPro"/>
</dbReference>
<feature type="compositionally biased region" description="Basic residues" evidence="1">
    <location>
        <begin position="160"/>
        <end position="170"/>
    </location>
</feature>
<protein>
    <submittedName>
        <fullName evidence="2">Uncharacterized protein</fullName>
    </submittedName>
</protein>
<accession>A0A0L0DM52</accession>
<feature type="compositionally biased region" description="Acidic residues" evidence="1">
    <location>
        <begin position="120"/>
        <end position="129"/>
    </location>
</feature>
<dbReference type="InterPro" id="IPR019362">
    <property type="entry name" value="MMADHC"/>
</dbReference>
<feature type="compositionally biased region" description="Basic residues" evidence="1">
    <location>
        <begin position="53"/>
        <end position="66"/>
    </location>
</feature>